<feature type="chain" id="PRO_5042126394" description="Glycine zipper 2TM domain-containing protein" evidence="1">
    <location>
        <begin position="20"/>
        <end position="175"/>
    </location>
</feature>
<dbReference type="Proteomes" id="UP001218638">
    <property type="component" value="Chromosome"/>
</dbReference>
<gene>
    <name evidence="2" type="ORF">PXH66_07905</name>
</gene>
<evidence type="ECO:0000313" key="3">
    <source>
        <dbReference type="Proteomes" id="UP001218638"/>
    </source>
</evidence>
<keyword evidence="3" id="KW-1185">Reference proteome</keyword>
<dbReference type="KEGG" id="slom:PXH66_07905"/>
<keyword evidence="1" id="KW-0732">Signal</keyword>
<name>A0AAF0CRM6_9BACT</name>
<protein>
    <recommendedName>
        <fullName evidence="4">Glycine zipper 2TM domain-containing protein</fullName>
    </recommendedName>
</protein>
<evidence type="ECO:0000256" key="1">
    <source>
        <dbReference type="SAM" id="SignalP"/>
    </source>
</evidence>
<dbReference type="EMBL" id="CP119075">
    <property type="protein sequence ID" value="WED66772.1"/>
    <property type="molecule type" value="Genomic_DNA"/>
</dbReference>
<proteinExistence type="predicted"/>
<reference evidence="2" key="1">
    <citation type="submission" date="2023-03" db="EMBL/GenBank/DDBJ databases">
        <title>Lomoglobus Profundus gen. nov., sp. nov., a novel member of the phylum Verrucomicrobia, isolated from deep-marine sediment of South China Sea.</title>
        <authorList>
            <person name="Ahmad T."/>
            <person name="Ishaq S.E."/>
            <person name="Wang F."/>
        </authorList>
    </citation>
    <scope>NUCLEOTIDE SEQUENCE</scope>
    <source>
        <strain evidence="2">LMO-M01</strain>
    </source>
</reference>
<dbReference type="RefSeq" id="WP_330928934.1">
    <property type="nucleotide sequence ID" value="NZ_CP119075.1"/>
</dbReference>
<sequence>MNLPPVRVMLASMICGTFAGCTMPSSTPLVPQAHVGVAAELTTGRVISSEPVTIEGDNSGIGTYGGAGLGGAGGVAAAGGGGIESIVASAAGAVAGSVIGKAVEERVTREEGQRVTIELSNGKVIEVVQSAKDGYFHEGDRVNVAMGDGVTRVSMAGGIDSYEDRPPAWYEVDDR</sequence>
<accession>A0AAF0CRM6</accession>
<organism evidence="2 3">
    <name type="scientific">Synoicihabitans lomoniglobus</name>
    <dbReference type="NCBI Taxonomy" id="2909285"/>
    <lineage>
        <taxon>Bacteria</taxon>
        <taxon>Pseudomonadati</taxon>
        <taxon>Verrucomicrobiota</taxon>
        <taxon>Opitutia</taxon>
        <taxon>Opitutales</taxon>
        <taxon>Opitutaceae</taxon>
        <taxon>Synoicihabitans</taxon>
    </lineage>
</organism>
<evidence type="ECO:0008006" key="4">
    <source>
        <dbReference type="Google" id="ProtNLM"/>
    </source>
</evidence>
<feature type="signal peptide" evidence="1">
    <location>
        <begin position="1"/>
        <end position="19"/>
    </location>
</feature>
<dbReference type="PROSITE" id="PS51257">
    <property type="entry name" value="PROKAR_LIPOPROTEIN"/>
    <property type="match status" value="1"/>
</dbReference>
<dbReference type="AlphaFoldDB" id="A0AAF0CRM6"/>
<evidence type="ECO:0000313" key="2">
    <source>
        <dbReference type="EMBL" id="WED66772.1"/>
    </source>
</evidence>